<dbReference type="PANTHER" id="PTHR42709">
    <property type="entry name" value="ALKALINE PHOSPHATASE LIKE PROTEIN"/>
    <property type="match status" value="1"/>
</dbReference>
<dbReference type="GO" id="GO:0005886">
    <property type="term" value="C:plasma membrane"/>
    <property type="evidence" value="ECO:0007669"/>
    <property type="project" value="UniProtKB-SubCell"/>
</dbReference>
<keyword evidence="2" id="KW-1003">Cell membrane</keyword>
<feature type="region of interest" description="Disordered" evidence="6">
    <location>
        <begin position="79"/>
        <end position="121"/>
    </location>
</feature>
<keyword evidence="3 7" id="KW-0812">Transmembrane</keyword>
<feature type="transmembrane region" description="Helical" evidence="7">
    <location>
        <begin position="136"/>
        <end position="157"/>
    </location>
</feature>
<evidence type="ECO:0000256" key="1">
    <source>
        <dbReference type="ARBA" id="ARBA00004651"/>
    </source>
</evidence>
<feature type="transmembrane region" description="Helical" evidence="7">
    <location>
        <begin position="263"/>
        <end position="285"/>
    </location>
</feature>
<comment type="caution">
    <text evidence="9">The sequence shown here is derived from an EMBL/GenBank/DDBJ whole genome shotgun (WGS) entry which is preliminary data.</text>
</comment>
<dbReference type="InterPro" id="IPR051311">
    <property type="entry name" value="DedA_domain"/>
</dbReference>
<dbReference type="InterPro" id="IPR032816">
    <property type="entry name" value="VTT_dom"/>
</dbReference>
<evidence type="ECO:0000256" key="7">
    <source>
        <dbReference type="SAM" id="Phobius"/>
    </source>
</evidence>
<accession>A0A4S8NUZ6</accession>
<keyword evidence="5 7" id="KW-0472">Membrane</keyword>
<gene>
    <name evidence="9" type="ORF">FAA97_15580</name>
</gene>
<feature type="transmembrane region" description="Helical" evidence="7">
    <location>
        <begin position="297"/>
        <end position="318"/>
    </location>
</feature>
<dbReference type="EMBL" id="STGV01000005">
    <property type="protein sequence ID" value="THV21433.1"/>
    <property type="molecule type" value="Genomic_DNA"/>
</dbReference>
<evidence type="ECO:0000256" key="6">
    <source>
        <dbReference type="SAM" id="MobiDB-lite"/>
    </source>
</evidence>
<dbReference type="Proteomes" id="UP000308828">
    <property type="component" value="Unassembled WGS sequence"/>
</dbReference>
<sequence length="324" mass="34296">MRTGRRHEQDLAPLASQSHPLHHLRFRLGTCRLLRRQNSAVCQLLAGSRPSQPAHHAVDDRRIRGPFLAGSGGRACAGAKPHAAAEERAPPLARTPGARPQPDVRRLQARDRGGRCPAEGGEAGQMSFTDALIASLPAYGLPLLALVIFISCLGIPVPGSIGMMLMGAFAAAGEYSLFAVISVALLAAIAGDQTGYFIGRTGGRRLVERLTRQPARKAAIDTAEAEMARRGMLAVFLTRWLLSPLGPYLNLLTGATRFPWMRFTIAGAAGEAVWVAAYTGLGAAFSQNVTEIAEISGSISGLLVTGGIAVYLGIKLFAALRSSR</sequence>
<feature type="compositionally biased region" description="Basic and acidic residues" evidence="6">
    <location>
        <begin position="102"/>
        <end position="114"/>
    </location>
</feature>
<dbReference type="Pfam" id="PF09335">
    <property type="entry name" value="VTT_dom"/>
    <property type="match status" value="1"/>
</dbReference>
<feature type="domain" description="VTT" evidence="8">
    <location>
        <begin position="157"/>
        <end position="283"/>
    </location>
</feature>
<evidence type="ECO:0000256" key="5">
    <source>
        <dbReference type="ARBA" id="ARBA00023136"/>
    </source>
</evidence>
<dbReference type="AlphaFoldDB" id="A0A4S8NUZ6"/>
<evidence type="ECO:0000256" key="2">
    <source>
        <dbReference type="ARBA" id="ARBA00022475"/>
    </source>
</evidence>
<dbReference type="OrthoDB" id="9801622at2"/>
<keyword evidence="4 7" id="KW-1133">Transmembrane helix</keyword>
<reference evidence="9 10" key="1">
    <citation type="submission" date="2019-04" db="EMBL/GenBank/DDBJ databases">
        <title>Genome sequence of strain shin9-1.</title>
        <authorList>
            <person name="Gao J."/>
            <person name="Sun J."/>
        </authorList>
    </citation>
    <scope>NUCLEOTIDE SEQUENCE [LARGE SCALE GENOMIC DNA]</scope>
    <source>
        <strain evidence="10">shin9-1</strain>
    </source>
</reference>
<dbReference type="PANTHER" id="PTHR42709:SF6">
    <property type="entry name" value="UNDECAPRENYL PHOSPHATE TRANSPORTER A"/>
    <property type="match status" value="1"/>
</dbReference>
<organism evidence="9 10">
    <name type="scientific">Peteryoungia ipomoeae</name>
    <dbReference type="NCBI Taxonomy" id="1210932"/>
    <lineage>
        <taxon>Bacteria</taxon>
        <taxon>Pseudomonadati</taxon>
        <taxon>Pseudomonadota</taxon>
        <taxon>Alphaproteobacteria</taxon>
        <taxon>Hyphomicrobiales</taxon>
        <taxon>Rhizobiaceae</taxon>
        <taxon>Peteryoungia</taxon>
    </lineage>
</organism>
<evidence type="ECO:0000313" key="10">
    <source>
        <dbReference type="Proteomes" id="UP000308828"/>
    </source>
</evidence>
<evidence type="ECO:0000259" key="8">
    <source>
        <dbReference type="Pfam" id="PF09335"/>
    </source>
</evidence>
<feature type="transmembrane region" description="Helical" evidence="7">
    <location>
        <begin position="177"/>
        <end position="199"/>
    </location>
</feature>
<evidence type="ECO:0000256" key="4">
    <source>
        <dbReference type="ARBA" id="ARBA00022989"/>
    </source>
</evidence>
<evidence type="ECO:0000256" key="3">
    <source>
        <dbReference type="ARBA" id="ARBA00022692"/>
    </source>
</evidence>
<evidence type="ECO:0000313" key="9">
    <source>
        <dbReference type="EMBL" id="THV21433.1"/>
    </source>
</evidence>
<protein>
    <submittedName>
        <fullName evidence="9">DedA family protein</fullName>
    </submittedName>
</protein>
<keyword evidence="10" id="KW-1185">Reference proteome</keyword>
<proteinExistence type="predicted"/>
<name>A0A4S8NUZ6_9HYPH</name>
<comment type="subcellular location">
    <subcellularLocation>
        <location evidence="1">Cell membrane</location>
        <topology evidence="1">Multi-pass membrane protein</topology>
    </subcellularLocation>
</comment>